<evidence type="ECO:0000313" key="8">
    <source>
        <dbReference type="Proteomes" id="UP000608345"/>
    </source>
</evidence>
<evidence type="ECO:0000313" key="7">
    <source>
        <dbReference type="EMBL" id="GGW75245.1"/>
    </source>
</evidence>
<dbReference type="EMBL" id="BMYS01000001">
    <property type="protein sequence ID" value="GGW75245.1"/>
    <property type="molecule type" value="Genomic_DNA"/>
</dbReference>
<dbReference type="Pfam" id="PF03649">
    <property type="entry name" value="UPF0014"/>
    <property type="match status" value="1"/>
</dbReference>
<feature type="transmembrane region" description="Helical" evidence="6">
    <location>
        <begin position="224"/>
        <end position="246"/>
    </location>
</feature>
<dbReference type="PANTHER" id="PTHR30028">
    <property type="entry name" value="UPF0014 INNER MEMBRANE PROTEIN YBBM-RELATED"/>
    <property type="match status" value="1"/>
</dbReference>
<evidence type="ECO:0000256" key="5">
    <source>
        <dbReference type="ARBA" id="ARBA00023136"/>
    </source>
</evidence>
<keyword evidence="5 6" id="KW-0472">Membrane</keyword>
<comment type="similarity">
    <text evidence="2">Belongs to the UPF0014 family.</text>
</comment>
<evidence type="ECO:0000256" key="3">
    <source>
        <dbReference type="ARBA" id="ARBA00022692"/>
    </source>
</evidence>
<reference evidence="7" key="1">
    <citation type="journal article" date="2014" name="Int. J. Syst. Evol. Microbiol.">
        <title>Complete genome sequence of Corynebacterium casei LMG S-19264T (=DSM 44701T), isolated from a smear-ripened cheese.</title>
        <authorList>
            <consortium name="US DOE Joint Genome Institute (JGI-PGF)"/>
            <person name="Walter F."/>
            <person name="Albersmeier A."/>
            <person name="Kalinowski J."/>
            <person name="Ruckert C."/>
        </authorList>
    </citation>
    <scope>NUCLEOTIDE SEQUENCE</scope>
    <source>
        <strain evidence="7">KCTC 23732</strain>
    </source>
</reference>
<comment type="caution">
    <text evidence="7">The sequence shown here is derived from an EMBL/GenBank/DDBJ whole genome shotgun (WGS) entry which is preliminary data.</text>
</comment>
<keyword evidence="3 6" id="KW-0812">Transmembrane</keyword>
<reference evidence="7" key="2">
    <citation type="submission" date="2020-09" db="EMBL/GenBank/DDBJ databases">
        <authorList>
            <person name="Sun Q."/>
            <person name="Kim S."/>
        </authorList>
    </citation>
    <scope>NUCLEOTIDE SEQUENCE</scope>
    <source>
        <strain evidence="7">KCTC 23732</strain>
    </source>
</reference>
<gene>
    <name evidence="7" type="ORF">GCM10011450_00680</name>
</gene>
<feature type="transmembrane region" description="Helical" evidence="6">
    <location>
        <begin position="127"/>
        <end position="147"/>
    </location>
</feature>
<proteinExistence type="inferred from homology"/>
<feature type="transmembrane region" description="Helical" evidence="6">
    <location>
        <begin position="64"/>
        <end position="83"/>
    </location>
</feature>
<organism evidence="7 8">
    <name type="scientific">Advenella faeciporci</name>
    <dbReference type="NCBI Taxonomy" id="797535"/>
    <lineage>
        <taxon>Bacteria</taxon>
        <taxon>Pseudomonadati</taxon>
        <taxon>Pseudomonadota</taxon>
        <taxon>Betaproteobacteria</taxon>
        <taxon>Burkholderiales</taxon>
        <taxon>Alcaligenaceae</taxon>
    </lineage>
</organism>
<protein>
    <submittedName>
        <fullName evidence="7">Iron export ABC transporter permease subunit FetB</fullName>
    </submittedName>
</protein>
<dbReference type="Proteomes" id="UP000608345">
    <property type="component" value="Unassembled WGS sequence"/>
</dbReference>
<dbReference type="AlphaFoldDB" id="A0A918MV10"/>
<keyword evidence="8" id="KW-1185">Reference proteome</keyword>
<keyword evidence="4 6" id="KW-1133">Transmembrane helix</keyword>
<feature type="transmembrane region" description="Helical" evidence="6">
    <location>
        <begin position="12"/>
        <end position="29"/>
    </location>
</feature>
<dbReference type="InterPro" id="IPR005226">
    <property type="entry name" value="UPF0014_fam"/>
</dbReference>
<dbReference type="PANTHER" id="PTHR30028:SF0">
    <property type="entry name" value="PROTEIN ALUMINUM SENSITIVE 3"/>
    <property type="match status" value="1"/>
</dbReference>
<feature type="transmembrane region" description="Helical" evidence="6">
    <location>
        <begin position="95"/>
        <end position="115"/>
    </location>
</feature>
<evidence type="ECO:0000256" key="6">
    <source>
        <dbReference type="SAM" id="Phobius"/>
    </source>
</evidence>
<comment type="subcellular location">
    <subcellularLocation>
        <location evidence="1">Membrane</location>
        <topology evidence="1">Multi-pass membrane protein</topology>
    </subcellularLocation>
</comment>
<dbReference type="GO" id="GO:0005886">
    <property type="term" value="C:plasma membrane"/>
    <property type="evidence" value="ECO:0007669"/>
    <property type="project" value="TreeGrafter"/>
</dbReference>
<accession>A0A918MV10</accession>
<evidence type="ECO:0000256" key="4">
    <source>
        <dbReference type="ARBA" id="ARBA00022989"/>
    </source>
</evidence>
<feature type="transmembrane region" description="Helical" evidence="6">
    <location>
        <begin position="36"/>
        <end position="58"/>
    </location>
</feature>
<evidence type="ECO:0000256" key="2">
    <source>
        <dbReference type="ARBA" id="ARBA00005268"/>
    </source>
</evidence>
<name>A0A918MV10_9BURK</name>
<dbReference type="RefSeq" id="WP_189383459.1">
    <property type="nucleotide sequence ID" value="NZ_BAABFY010000010.1"/>
</dbReference>
<sequence length="264" mass="29542">MASYIEISYLDIALASLLVLANGLISLLLKLRLEKSLLVAAVRMVVQLLLIGYILKWVFSVDQWYVVLLIIGIMTFIAGMAAHNRNRIQYGGMRVDALVSVWVSSWLIALLGLVVVLQVQPWYKPQYVIPIMGMILGNTLTGVSLGLDRITHELTQKREQVEMLLSLGASRWEAYKEPAQNAVMAGMMPTINSMMVIGLVSLPGMMTGQILAGQDPEQAIRYQIIVMFFLSAASAIGCVLAVLFVFRRLFSKSHNFMYWKLQEK</sequence>
<evidence type="ECO:0000256" key="1">
    <source>
        <dbReference type="ARBA" id="ARBA00004141"/>
    </source>
</evidence>